<dbReference type="Proteomes" id="UP000237423">
    <property type="component" value="Unassembled WGS sequence"/>
</dbReference>
<evidence type="ECO:0000313" key="2">
    <source>
        <dbReference type="Proteomes" id="UP000237423"/>
    </source>
</evidence>
<organism evidence="1 2">
    <name type="scientific">Methylovulum psychrotolerans</name>
    <dbReference type="NCBI Taxonomy" id="1704499"/>
    <lineage>
        <taxon>Bacteria</taxon>
        <taxon>Pseudomonadati</taxon>
        <taxon>Pseudomonadota</taxon>
        <taxon>Gammaproteobacteria</taxon>
        <taxon>Methylococcales</taxon>
        <taxon>Methylococcaceae</taxon>
        <taxon>Methylovulum</taxon>
    </lineage>
</organism>
<proteinExistence type="predicted"/>
<sequence>MLKEFCTATYQKLSKHRHSGNLLYLPEWRCLLKNVKKYMHIYLVHNIIGYFSSISQPLWGYYALRYRQLLDIDGR</sequence>
<evidence type="ECO:0000313" key="1">
    <source>
        <dbReference type="EMBL" id="POZ50728.1"/>
    </source>
</evidence>
<comment type="caution">
    <text evidence="1">The sequence shown here is derived from an EMBL/GenBank/DDBJ whole genome shotgun (WGS) entry which is preliminary data.</text>
</comment>
<dbReference type="AlphaFoldDB" id="A0A2S5CIT8"/>
<gene>
    <name evidence="1" type="ORF">AADEFJLK_03625</name>
</gene>
<accession>A0A2S5CIT8</accession>
<reference evidence="1 2" key="1">
    <citation type="submission" date="2017-11" db="EMBL/GenBank/DDBJ databases">
        <title>Draft Genome Sequence of Methylobacter psychrotolerans Sph1T, an Obligate Methanotroph from Low-Temperature Environments.</title>
        <authorList>
            <person name="Oshkin I.Y."/>
            <person name="Miroshnikov K."/>
            <person name="Belova S.E."/>
            <person name="Korzhenkov A."/>
            <person name="Toshchakov S.V."/>
            <person name="Dedysh S.N."/>
        </authorList>
    </citation>
    <scope>NUCLEOTIDE SEQUENCE [LARGE SCALE GENOMIC DNA]</scope>
    <source>
        <strain evidence="1 2">Sph1</strain>
    </source>
</reference>
<protein>
    <submittedName>
        <fullName evidence="1">Uncharacterized protein</fullName>
    </submittedName>
</protein>
<dbReference type="EMBL" id="PGFZ01000009">
    <property type="protein sequence ID" value="POZ50728.1"/>
    <property type="molecule type" value="Genomic_DNA"/>
</dbReference>
<name>A0A2S5CIT8_9GAMM</name>